<organism evidence="3 4">
    <name type="scientific">Turnera subulata</name>
    <dbReference type="NCBI Taxonomy" id="218843"/>
    <lineage>
        <taxon>Eukaryota</taxon>
        <taxon>Viridiplantae</taxon>
        <taxon>Streptophyta</taxon>
        <taxon>Embryophyta</taxon>
        <taxon>Tracheophyta</taxon>
        <taxon>Spermatophyta</taxon>
        <taxon>Magnoliopsida</taxon>
        <taxon>eudicotyledons</taxon>
        <taxon>Gunneridae</taxon>
        <taxon>Pentapetalae</taxon>
        <taxon>rosids</taxon>
        <taxon>fabids</taxon>
        <taxon>Malpighiales</taxon>
        <taxon>Passifloraceae</taxon>
        <taxon>Turnera</taxon>
    </lineage>
</organism>
<dbReference type="OrthoDB" id="852238at2759"/>
<evidence type="ECO:0000259" key="2">
    <source>
        <dbReference type="PROSITE" id="PS50108"/>
    </source>
</evidence>
<dbReference type="Gene3D" id="3.90.810.10">
    <property type="entry name" value="CRIB domain"/>
    <property type="match status" value="1"/>
</dbReference>
<feature type="domain" description="CRIB" evidence="2">
    <location>
        <begin position="74"/>
        <end position="87"/>
    </location>
</feature>
<evidence type="ECO:0000313" key="3">
    <source>
        <dbReference type="EMBL" id="KAJ4824374.1"/>
    </source>
</evidence>
<name>A0A9Q0F3Q8_9ROSI</name>
<evidence type="ECO:0000313" key="4">
    <source>
        <dbReference type="Proteomes" id="UP001141552"/>
    </source>
</evidence>
<proteinExistence type="predicted"/>
<keyword evidence="4" id="KW-1185">Reference proteome</keyword>
<dbReference type="Pfam" id="PF00786">
    <property type="entry name" value="PBD"/>
    <property type="match status" value="1"/>
</dbReference>
<dbReference type="PANTHER" id="PTHR46325:SF20">
    <property type="entry name" value="CRIB DOMAIN-CONTAINING PROTEIN RIC10"/>
    <property type="match status" value="1"/>
</dbReference>
<dbReference type="PANTHER" id="PTHR46325">
    <property type="entry name" value="CRIB DOMAIN-CONTAINING PROTEIN RIC8"/>
    <property type="match status" value="1"/>
</dbReference>
<feature type="region of interest" description="Disordered" evidence="1">
    <location>
        <begin position="87"/>
        <end position="288"/>
    </location>
</feature>
<dbReference type="AlphaFoldDB" id="A0A9Q0F3Q8"/>
<dbReference type="EMBL" id="JAKUCV010007199">
    <property type="protein sequence ID" value="KAJ4824374.1"/>
    <property type="molecule type" value="Genomic_DNA"/>
</dbReference>
<feature type="compositionally biased region" description="Polar residues" evidence="1">
    <location>
        <begin position="92"/>
        <end position="104"/>
    </location>
</feature>
<accession>A0A9Q0F3Q8</accession>
<feature type="compositionally biased region" description="Basic residues" evidence="1">
    <location>
        <begin position="150"/>
        <end position="159"/>
    </location>
</feature>
<dbReference type="PROSITE" id="PS50108">
    <property type="entry name" value="CRIB"/>
    <property type="match status" value="1"/>
</dbReference>
<dbReference type="SMART" id="SM00285">
    <property type="entry name" value="PBD"/>
    <property type="match status" value="1"/>
</dbReference>
<feature type="compositionally biased region" description="Low complexity" evidence="1">
    <location>
        <begin position="111"/>
        <end position="122"/>
    </location>
</feature>
<dbReference type="InterPro" id="IPR000095">
    <property type="entry name" value="CRIB_dom"/>
</dbReference>
<reference evidence="3" key="2">
    <citation type="journal article" date="2023" name="Plants (Basel)">
        <title>Annotation of the Turnera subulata (Passifloraceae) Draft Genome Reveals the S-Locus Evolved after the Divergence of Turneroideae from Passifloroideae in a Stepwise Manner.</title>
        <authorList>
            <person name="Henning P.M."/>
            <person name="Roalson E.H."/>
            <person name="Mir W."/>
            <person name="McCubbin A.G."/>
            <person name="Shore J.S."/>
        </authorList>
    </citation>
    <scope>NUCLEOTIDE SEQUENCE</scope>
    <source>
        <strain evidence="3">F60SS</strain>
    </source>
</reference>
<feature type="compositionally biased region" description="Polar residues" evidence="1">
    <location>
        <begin position="187"/>
        <end position="197"/>
    </location>
</feature>
<gene>
    <name evidence="3" type="ORF">Tsubulata_034883</name>
</gene>
<sequence>MCYCSKGREGEGRILHIIAPNHGWSLFSLKMGTKVKGLMRGLRYISQIFATNVEIEHLYEEAGLSDEKEKEIEIGFPTDVKHVAHIGWDGPSNANTTGTNNNPSWMKEFSSSDSGGAMDGSALLDGSESVISKEETDTLSVKQPSEGGSHKGRKHKSRRSSGAGLPPDSPSRKSSDGRRHSKRQESADTSPRSSDAPKQSRRHRSSNRSMDSRDGDSVRSTRRSKNTGGAGSESPAQDDPQPPCIPKHSRARKSKAPKEQNNSQDVFPFTDNGSGGSECSRASKDIAV</sequence>
<protein>
    <recommendedName>
        <fullName evidence="2">CRIB domain-containing protein</fullName>
    </recommendedName>
</protein>
<reference evidence="3" key="1">
    <citation type="submission" date="2022-02" db="EMBL/GenBank/DDBJ databases">
        <authorList>
            <person name="Henning P.M."/>
            <person name="McCubbin A.G."/>
            <person name="Shore J.S."/>
        </authorList>
    </citation>
    <scope>NUCLEOTIDE SEQUENCE</scope>
    <source>
        <strain evidence="3">F60SS</strain>
        <tissue evidence="3">Leaves</tissue>
    </source>
</reference>
<dbReference type="Proteomes" id="UP001141552">
    <property type="component" value="Unassembled WGS sequence"/>
</dbReference>
<comment type="caution">
    <text evidence="3">The sequence shown here is derived from an EMBL/GenBank/DDBJ whole genome shotgun (WGS) entry which is preliminary data.</text>
</comment>
<dbReference type="InterPro" id="IPR036936">
    <property type="entry name" value="CRIB_dom_sf"/>
</dbReference>
<evidence type="ECO:0000256" key="1">
    <source>
        <dbReference type="SAM" id="MobiDB-lite"/>
    </source>
</evidence>
<dbReference type="CDD" id="cd00132">
    <property type="entry name" value="CRIB"/>
    <property type="match status" value="1"/>
</dbReference>
<feature type="compositionally biased region" description="Basic and acidic residues" evidence="1">
    <location>
        <begin position="170"/>
        <end position="186"/>
    </location>
</feature>
<feature type="compositionally biased region" description="Basic and acidic residues" evidence="1">
    <location>
        <begin position="210"/>
        <end position="219"/>
    </location>
</feature>